<dbReference type="AlphaFoldDB" id="A0A0A9CCU7"/>
<name>A0A0A9CCU7_ARUDO</name>
<dbReference type="EMBL" id="GBRH01226685">
    <property type="protein sequence ID" value="JAD71210.1"/>
    <property type="molecule type" value="Transcribed_RNA"/>
</dbReference>
<proteinExistence type="predicted"/>
<reference evidence="1" key="2">
    <citation type="journal article" date="2015" name="Data Brief">
        <title>Shoot transcriptome of the giant reed, Arundo donax.</title>
        <authorList>
            <person name="Barrero R.A."/>
            <person name="Guerrero F.D."/>
            <person name="Moolhuijzen P."/>
            <person name="Goolsby J.A."/>
            <person name="Tidwell J."/>
            <person name="Bellgard S.E."/>
            <person name="Bellgard M.I."/>
        </authorList>
    </citation>
    <scope>NUCLEOTIDE SEQUENCE</scope>
    <source>
        <tissue evidence="1">Shoot tissue taken approximately 20 cm above the soil surface</tissue>
    </source>
</reference>
<evidence type="ECO:0000313" key="1">
    <source>
        <dbReference type="EMBL" id="JAD71210.1"/>
    </source>
</evidence>
<protein>
    <submittedName>
        <fullName evidence="1">Uncharacterized protein</fullName>
    </submittedName>
</protein>
<accession>A0A0A9CCU7</accession>
<reference evidence="1" key="1">
    <citation type="submission" date="2014-09" db="EMBL/GenBank/DDBJ databases">
        <authorList>
            <person name="Magalhaes I.L.F."/>
            <person name="Oliveira U."/>
            <person name="Santos F.R."/>
            <person name="Vidigal T.H.D.A."/>
            <person name="Brescovit A.D."/>
            <person name="Santos A.J."/>
        </authorList>
    </citation>
    <scope>NUCLEOTIDE SEQUENCE</scope>
    <source>
        <tissue evidence="1">Shoot tissue taken approximately 20 cm above the soil surface</tissue>
    </source>
</reference>
<organism evidence="1">
    <name type="scientific">Arundo donax</name>
    <name type="common">Giant reed</name>
    <name type="synonym">Donax arundinaceus</name>
    <dbReference type="NCBI Taxonomy" id="35708"/>
    <lineage>
        <taxon>Eukaryota</taxon>
        <taxon>Viridiplantae</taxon>
        <taxon>Streptophyta</taxon>
        <taxon>Embryophyta</taxon>
        <taxon>Tracheophyta</taxon>
        <taxon>Spermatophyta</taxon>
        <taxon>Magnoliopsida</taxon>
        <taxon>Liliopsida</taxon>
        <taxon>Poales</taxon>
        <taxon>Poaceae</taxon>
        <taxon>PACMAD clade</taxon>
        <taxon>Arundinoideae</taxon>
        <taxon>Arundineae</taxon>
        <taxon>Arundo</taxon>
    </lineage>
</organism>
<sequence length="16" mass="1838">MATRCCTLRSTIIGRR</sequence>